<dbReference type="InterPro" id="IPR032687">
    <property type="entry name" value="AraC-type_N"/>
</dbReference>
<dbReference type="EMBL" id="JACIEH010000001">
    <property type="protein sequence ID" value="MBB4097314.1"/>
    <property type="molecule type" value="Genomic_DNA"/>
</dbReference>
<evidence type="ECO:0000256" key="4">
    <source>
        <dbReference type="SAM" id="MobiDB-lite"/>
    </source>
</evidence>
<dbReference type="SUPFAM" id="SSF46689">
    <property type="entry name" value="Homeodomain-like"/>
    <property type="match status" value="1"/>
</dbReference>
<evidence type="ECO:0000256" key="1">
    <source>
        <dbReference type="ARBA" id="ARBA00023015"/>
    </source>
</evidence>
<dbReference type="InterPro" id="IPR009057">
    <property type="entry name" value="Homeodomain-like_sf"/>
</dbReference>
<dbReference type="Proteomes" id="UP000557392">
    <property type="component" value="Unassembled WGS sequence"/>
</dbReference>
<accession>A0A7W6NWB3</accession>
<keyword evidence="7" id="KW-1185">Reference proteome</keyword>
<dbReference type="GO" id="GO:0000976">
    <property type="term" value="F:transcription cis-regulatory region binding"/>
    <property type="evidence" value="ECO:0007669"/>
    <property type="project" value="TreeGrafter"/>
</dbReference>
<dbReference type="PANTHER" id="PTHR47894:SF4">
    <property type="entry name" value="HTH-TYPE TRANSCRIPTIONAL REGULATOR GADX"/>
    <property type="match status" value="1"/>
</dbReference>
<dbReference type="RefSeq" id="WP_183994848.1">
    <property type="nucleotide sequence ID" value="NZ_JACIEH010000001.1"/>
</dbReference>
<sequence length="360" mass="39209">MTSGRAAILTNYVSVALEVGLDPYRILADTGVSPSQLRNPEERLPRGVIASILERSAMEANCPQFGMLIAERRDLSSLGPVSLVVQQQETLEDAIRVLIRYQHLLGDLLTFHLEVEGDSAIVRTQIVSNIDFVPRQAHEAVAAILSRAFTEVGGQAWKPECLHFMHGAPRSLEVHHRVLGCPVIFGSDVNGVVYNREALQARNPGYRSNLAAYANSYFEAQFPSAPPLTETDRTRRGLYLLLASGNASIESVARQIGISPRTLQRRLETEGTGFSAVLNGVRRELVVRHLLNNVQSVATVGEMLGYASPAAFTRWFTSEFGMSPSAWRRSAHDDPPSPPSPPPEDAPPPAGVAGINAPHP</sequence>
<proteinExistence type="predicted"/>
<reference evidence="6 7" key="1">
    <citation type="submission" date="2020-08" db="EMBL/GenBank/DDBJ databases">
        <title>Genomic Encyclopedia of Type Strains, Phase IV (KMG-IV): sequencing the most valuable type-strain genomes for metagenomic binning, comparative biology and taxonomic classification.</title>
        <authorList>
            <person name="Goeker M."/>
        </authorList>
    </citation>
    <scope>NUCLEOTIDE SEQUENCE [LARGE SCALE GENOMIC DNA]</scope>
    <source>
        <strain evidence="6 7">DSM 101806</strain>
    </source>
</reference>
<feature type="region of interest" description="Disordered" evidence="4">
    <location>
        <begin position="325"/>
        <end position="360"/>
    </location>
</feature>
<dbReference type="GO" id="GO:0005829">
    <property type="term" value="C:cytosol"/>
    <property type="evidence" value="ECO:0007669"/>
    <property type="project" value="TreeGrafter"/>
</dbReference>
<dbReference type="PANTHER" id="PTHR47894">
    <property type="entry name" value="HTH-TYPE TRANSCRIPTIONAL REGULATOR GADX"/>
    <property type="match status" value="1"/>
</dbReference>
<dbReference type="InterPro" id="IPR018060">
    <property type="entry name" value="HTH_AraC"/>
</dbReference>
<keyword evidence="2 6" id="KW-0238">DNA-binding</keyword>
<evidence type="ECO:0000313" key="6">
    <source>
        <dbReference type="EMBL" id="MBB4097314.1"/>
    </source>
</evidence>
<evidence type="ECO:0000256" key="2">
    <source>
        <dbReference type="ARBA" id="ARBA00023125"/>
    </source>
</evidence>
<feature type="compositionally biased region" description="Pro residues" evidence="4">
    <location>
        <begin position="336"/>
        <end position="350"/>
    </location>
</feature>
<protein>
    <submittedName>
        <fullName evidence="6">AraC-like DNA-binding protein</fullName>
    </submittedName>
</protein>
<evidence type="ECO:0000313" key="7">
    <source>
        <dbReference type="Proteomes" id="UP000557392"/>
    </source>
</evidence>
<dbReference type="Gene3D" id="1.10.10.60">
    <property type="entry name" value="Homeodomain-like"/>
    <property type="match status" value="1"/>
</dbReference>
<organism evidence="6 7">
    <name type="scientific">Sphingomonas kyeonggiensis</name>
    <dbReference type="NCBI Taxonomy" id="1268553"/>
    <lineage>
        <taxon>Bacteria</taxon>
        <taxon>Pseudomonadati</taxon>
        <taxon>Pseudomonadota</taxon>
        <taxon>Alphaproteobacteria</taxon>
        <taxon>Sphingomonadales</taxon>
        <taxon>Sphingomonadaceae</taxon>
        <taxon>Sphingomonas</taxon>
    </lineage>
</organism>
<keyword evidence="3" id="KW-0804">Transcription</keyword>
<evidence type="ECO:0000256" key="3">
    <source>
        <dbReference type="ARBA" id="ARBA00023163"/>
    </source>
</evidence>
<keyword evidence="1" id="KW-0805">Transcription regulation</keyword>
<gene>
    <name evidence="6" type="ORF">GGR46_000847</name>
</gene>
<dbReference type="SMART" id="SM00342">
    <property type="entry name" value="HTH_ARAC"/>
    <property type="match status" value="1"/>
</dbReference>
<dbReference type="AlphaFoldDB" id="A0A7W6NWB3"/>
<dbReference type="GO" id="GO:0003700">
    <property type="term" value="F:DNA-binding transcription factor activity"/>
    <property type="evidence" value="ECO:0007669"/>
    <property type="project" value="InterPro"/>
</dbReference>
<feature type="domain" description="HTH araC/xylS-type" evidence="5">
    <location>
        <begin position="232"/>
        <end position="330"/>
    </location>
</feature>
<comment type="caution">
    <text evidence="6">The sequence shown here is derived from an EMBL/GenBank/DDBJ whole genome shotgun (WGS) entry which is preliminary data.</text>
</comment>
<evidence type="ECO:0000259" key="5">
    <source>
        <dbReference type="PROSITE" id="PS01124"/>
    </source>
</evidence>
<dbReference type="PROSITE" id="PS01124">
    <property type="entry name" value="HTH_ARAC_FAMILY_2"/>
    <property type="match status" value="1"/>
</dbReference>
<dbReference type="Pfam" id="PF12625">
    <property type="entry name" value="Arabinose_bd"/>
    <property type="match status" value="1"/>
</dbReference>
<dbReference type="Pfam" id="PF12833">
    <property type="entry name" value="HTH_18"/>
    <property type="match status" value="1"/>
</dbReference>
<name>A0A7W6NWB3_9SPHN</name>